<feature type="region of interest" description="Disordered" evidence="5">
    <location>
        <begin position="648"/>
        <end position="697"/>
    </location>
</feature>
<accession>A0A6I9YII3</accession>
<proteinExistence type="predicted"/>
<dbReference type="CTD" id="220001"/>
<name>A0A6I9YII3_9SAUR</name>
<dbReference type="KEGG" id="tsr:106550280"/>
<dbReference type="Proteomes" id="UP000504617">
    <property type="component" value="Unplaced"/>
</dbReference>
<comment type="subcellular location">
    <subcellularLocation>
        <location evidence="1">Secreted</location>
    </subcellularLocation>
</comment>
<keyword evidence="8" id="KW-1185">Reference proteome</keyword>
<dbReference type="SMART" id="SM00214">
    <property type="entry name" value="VWC"/>
    <property type="match status" value="5"/>
</dbReference>
<feature type="signal peptide" evidence="6">
    <location>
        <begin position="1"/>
        <end position="21"/>
    </location>
</feature>
<feature type="region of interest" description="Disordered" evidence="5">
    <location>
        <begin position="750"/>
        <end position="777"/>
    </location>
</feature>
<dbReference type="OrthoDB" id="10045365at2759"/>
<dbReference type="AlphaFoldDB" id="A0A6I9YII3"/>
<dbReference type="GO" id="GO:0098586">
    <property type="term" value="P:cellular response to virus"/>
    <property type="evidence" value="ECO:0007669"/>
    <property type="project" value="TreeGrafter"/>
</dbReference>
<feature type="domain" description="VWFC" evidence="7">
    <location>
        <begin position="271"/>
        <end position="343"/>
    </location>
</feature>
<feature type="domain" description="VWFC" evidence="7">
    <location>
        <begin position="349"/>
        <end position="409"/>
    </location>
</feature>
<evidence type="ECO:0000256" key="6">
    <source>
        <dbReference type="SAM" id="SignalP"/>
    </source>
</evidence>
<evidence type="ECO:0000256" key="2">
    <source>
        <dbReference type="ARBA" id="ARBA00022525"/>
    </source>
</evidence>
<dbReference type="PANTHER" id="PTHR47333">
    <property type="entry name" value="VON WILLEBRAND FACTOR C AND EGF DOMAIN-CONTAINING PROTEIN"/>
    <property type="match status" value="1"/>
</dbReference>
<dbReference type="GeneID" id="106550280"/>
<dbReference type="RefSeq" id="XP_013923635.1">
    <property type="nucleotide sequence ID" value="XM_014068160.1"/>
</dbReference>
<keyword evidence="4" id="KW-0325">Glycoprotein</keyword>
<feature type="compositionally biased region" description="Low complexity" evidence="5">
    <location>
        <begin position="664"/>
        <end position="682"/>
    </location>
</feature>
<feature type="chain" id="PRO_5026925881" evidence="6">
    <location>
        <begin position="22"/>
        <end position="777"/>
    </location>
</feature>
<evidence type="ECO:0000256" key="4">
    <source>
        <dbReference type="ARBA" id="ARBA00023180"/>
    </source>
</evidence>
<feature type="domain" description="VWFC" evidence="7">
    <location>
        <begin position="470"/>
        <end position="526"/>
    </location>
</feature>
<dbReference type="Gene3D" id="2.10.25.10">
    <property type="entry name" value="Laminin"/>
    <property type="match status" value="1"/>
</dbReference>
<evidence type="ECO:0000256" key="5">
    <source>
        <dbReference type="SAM" id="MobiDB-lite"/>
    </source>
</evidence>
<evidence type="ECO:0000256" key="1">
    <source>
        <dbReference type="ARBA" id="ARBA00004613"/>
    </source>
</evidence>
<dbReference type="Pfam" id="PF23334">
    <property type="entry name" value="VWC2L_2nd"/>
    <property type="match status" value="2"/>
</dbReference>
<dbReference type="InterPro" id="IPR001007">
    <property type="entry name" value="VWF_dom"/>
</dbReference>
<reference evidence="9" key="1">
    <citation type="submission" date="2025-08" db="UniProtKB">
        <authorList>
            <consortium name="RefSeq"/>
        </authorList>
    </citation>
    <scope>IDENTIFICATION</scope>
    <source>
        <tissue evidence="9">Skeletal muscle</tissue>
    </source>
</reference>
<dbReference type="PROSITE" id="PS50184">
    <property type="entry name" value="VWFC_2"/>
    <property type="match status" value="5"/>
</dbReference>
<evidence type="ECO:0000256" key="3">
    <source>
        <dbReference type="ARBA" id="ARBA00022729"/>
    </source>
</evidence>
<protein>
    <submittedName>
        <fullName evidence="9">von Willebrand factor C and EGF domain-containing protein</fullName>
    </submittedName>
</protein>
<feature type="region of interest" description="Disordered" evidence="5">
    <location>
        <begin position="561"/>
        <end position="581"/>
    </location>
</feature>
<dbReference type="PROSITE" id="PS01208">
    <property type="entry name" value="VWFC_1"/>
    <property type="match status" value="2"/>
</dbReference>
<sequence>MLAGLLFQAAWVAVLLHVAQGRVYTGRRKLANFAVERRRIGPHICLSGFGSGCCPGWIPSPGSGQCTLPLCSFGCGSGFCIAPNVCACRDGRQGITCQGFSKSSLVPSPILQSLQQPQTLLRLSPESIGPVLPPRGSPDLAPSSVLETPFPFPFVPILSVLPSTASPASSSPPHSSSSATSFWPKTARPSLPPLLPKKFSPSIPPSPLTPSIPSACWHGGVLHEDNSSWTEALCLNCSCEGGQVFCQTVTCEVSCSHPIPPAPGECCPACTGCFYYGMSRVEGDVFSLSEENCTVCVCLCVLFINNVLLQQGEVECSFIPCPTPGCPREDWLLAPGQCCFTCRKTALMTGCFIDDNGIEFPVGQLWSPGDPCELCICQADGSVSCKRTDCLEMCPHPIRIPGQCCPDCSAGCTYAGKIFYNNETFPSVLDPCLSCICLLGSVACSPVDCVVSCTYPFHPEGECCPICHDCNYRGRKVINGHNFVPEDEPCVYCTCQLGEVSCERKTCTKTCPEPFGPLTHCCMDCQNNEVMDDLASLENRLANPVLEDGAAERPLQTLQRSPMALMSDSSTPNIASLTPDDPLEASNANDQETVLTSPIALGNVGLHQSRPGEATRLHLNEPPSIIPPSWLSHSAIPQIKPESTVSLLNKPESFGDPPRKSIGSSMTHSSLSSLYSRSSRTTPSPPTAHISNPSTPANLKKSVTALFQDSNSHNIPLQPLAETFSSSASSNLDSLQELPSSPTHITYFSLDQQNAGNGSKLTSSNENSLTDISQTGE</sequence>
<dbReference type="PANTHER" id="PTHR47333:SF1">
    <property type="entry name" value="VON WILLEBRAND FACTOR C AND EGF DOMAIN-CONTAINING PROTEIN"/>
    <property type="match status" value="1"/>
</dbReference>
<keyword evidence="2" id="KW-0964">Secreted</keyword>
<dbReference type="Gene3D" id="6.20.200.20">
    <property type="match status" value="4"/>
</dbReference>
<dbReference type="GO" id="GO:0005737">
    <property type="term" value="C:cytoplasm"/>
    <property type="evidence" value="ECO:0007669"/>
    <property type="project" value="TreeGrafter"/>
</dbReference>
<dbReference type="GO" id="GO:0005576">
    <property type="term" value="C:extracellular region"/>
    <property type="evidence" value="ECO:0007669"/>
    <property type="project" value="UniProtKB-SubCell"/>
</dbReference>
<evidence type="ECO:0000313" key="8">
    <source>
        <dbReference type="Proteomes" id="UP000504617"/>
    </source>
</evidence>
<dbReference type="SUPFAM" id="SSF57603">
    <property type="entry name" value="FnI-like domain"/>
    <property type="match status" value="5"/>
</dbReference>
<organism evidence="8 9">
    <name type="scientific">Thamnophis sirtalis</name>
    <dbReference type="NCBI Taxonomy" id="35019"/>
    <lineage>
        <taxon>Eukaryota</taxon>
        <taxon>Metazoa</taxon>
        <taxon>Chordata</taxon>
        <taxon>Craniata</taxon>
        <taxon>Vertebrata</taxon>
        <taxon>Euteleostomi</taxon>
        <taxon>Lepidosauria</taxon>
        <taxon>Squamata</taxon>
        <taxon>Bifurcata</taxon>
        <taxon>Unidentata</taxon>
        <taxon>Episquamata</taxon>
        <taxon>Toxicofera</taxon>
        <taxon>Serpentes</taxon>
        <taxon>Colubroidea</taxon>
        <taxon>Colubridae</taxon>
        <taxon>Natricinae</taxon>
        <taxon>Thamnophis</taxon>
    </lineage>
</organism>
<dbReference type="InterPro" id="IPR052080">
    <property type="entry name" value="vWF_C/EGF_Fibrillin"/>
</dbReference>
<keyword evidence="3 6" id="KW-0732">Signal</keyword>
<evidence type="ECO:0000313" key="9">
    <source>
        <dbReference type="RefSeq" id="XP_013923635.1"/>
    </source>
</evidence>
<dbReference type="Pfam" id="PF00093">
    <property type="entry name" value="VWC"/>
    <property type="match status" value="1"/>
</dbReference>
<feature type="domain" description="VWFC" evidence="7">
    <location>
        <begin position="410"/>
        <end position="468"/>
    </location>
</feature>
<evidence type="ECO:0000259" key="7">
    <source>
        <dbReference type="PROSITE" id="PS50184"/>
    </source>
</evidence>
<feature type="domain" description="VWFC" evidence="7">
    <location>
        <begin position="214"/>
        <end position="271"/>
    </location>
</feature>
<feature type="compositionally biased region" description="Polar residues" evidence="5">
    <location>
        <begin position="567"/>
        <end position="576"/>
    </location>
</feature>
<gene>
    <name evidence="9" type="primary">VWCE</name>
</gene>